<feature type="transmembrane region" description="Helical" evidence="7">
    <location>
        <begin position="282"/>
        <end position="305"/>
    </location>
</feature>
<keyword evidence="5 7" id="KW-1133">Transmembrane helix</keyword>
<dbReference type="CDD" id="cd17325">
    <property type="entry name" value="MFS_MdtG_SLC18_like"/>
    <property type="match status" value="1"/>
</dbReference>
<evidence type="ECO:0000256" key="6">
    <source>
        <dbReference type="ARBA" id="ARBA00023136"/>
    </source>
</evidence>
<feature type="transmembrane region" description="Helical" evidence="7">
    <location>
        <begin position="93"/>
        <end position="110"/>
    </location>
</feature>
<evidence type="ECO:0000256" key="1">
    <source>
        <dbReference type="ARBA" id="ARBA00004651"/>
    </source>
</evidence>
<keyword evidence="4 7" id="KW-0812">Transmembrane</keyword>
<evidence type="ECO:0000313" key="9">
    <source>
        <dbReference type="EMBL" id="OOC10747.1"/>
    </source>
</evidence>
<evidence type="ECO:0000256" key="5">
    <source>
        <dbReference type="ARBA" id="ARBA00022989"/>
    </source>
</evidence>
<feature type="transmembrane region" description="Helical" evidence="7">
    <location>
        <begin position="408"/>
        <end position="426"/>
    </location>
</feature>
<dbReference type="InterPro" id="IPR011701">
    <property type="entry name" value="MFS"/>
</dbReference>
<evidence type="ECO:0000256" key="4">
    <source>
        <dbReference type="ARBA" id="ARBA00022692"/>
    </source>
</evidence>
<dbReference type="InterPro" id="IPR020846">
    <property type="entry name" value="MFS_dom"/>
</dbReference>
<name>A0A1V3A059_9GAMM</name>
<dbReference type="Gene3D" id="1.20.1250.20">
    <property type="entry name" value="MFS general substrate transporter like domains"/>
    <property type="match status" value="2"/>
</dbReference>
<organism evidence="9 10">
    <name type="scientific">Thioalkalivibrio halophilus</name>
    <dbReference type="NCBI Taxonomy" id="252474"/>
    <lineage>
        <taxon>Bacteria</taxon>
        <taxon>Pseudomonadati</taxon>
        <taxon>Pseudomonadota</taxon>
        <taxon>Gammaproteobacteria</taxon>
        <taxon>Chromatiales</taxon>
        <taxon>Ectothiorhodospiraceae</taxon>
        <taxon>Thioalkalivibrio</taxon>
    </lineage>
</organism>
<feature type="transmembrane region" description="Helical" evidence="7">
    <location>
        <begin position="181"/>
        <end position="202"/>
    </location>
</feature>
<dbReference type="Pfam" id="PF07690">
    <property type="entry name" value="MFS_1"/>
    <property type="match status" value="2"/>
</dbReference>
<feature type="transmembrane region" description="Helical" evidence="7">
    <location>
        <begin position="157"/>
        <end position="175"/>
    </location>
</feature>
<dbReference type="EMBL" id="MUZR01000010">
    <property type="protein sequence ID" value="OOC10747.1"/>
    <property type="molecule type" value="Genomic_DNA"/>
</dbReference>
<evidence type="ECO:0000259" key="8">
    <source>
        <dbReference type="PROSITE" id="PS50850"/>
    </source>
</evidence>
<feature type="domain" description="Major facilitator superfamily (MFS) profile" evidence="8">
    <location>
        <begin position="23"/>
        <end position="430"/>
    </location>
</feature>
<feature type="transmembrane region" description="Helical" evidence="7">
    <location>
        <begin position="60"/>
        <end position="81"/>
    </location>
</feature>
<dbReference type="RefSeq" id="WP_018947002.1">
    <property type="nucleotide sequence ID" value="NZ_MUZR01000010.1"/>
</dbReference>
<dbReference type="AlphaFoldDB" id="A0A1V3A059"/>
<gene>
    <name evidence="9" type="ORF">B1A74_04100</name>
</gene>
<dbReference type="GO" id="GO:0022857">
    <property type="term" value="F:transmembrane transporter activity"/>
    <property type="evidence" value="ECO:0007669"/>
    <property type="project" value="InterPro"/>
</dbReference>
<keyword evidence="2" id="KW-0813">Transport</keyword>
<dbReference type="PROSITE" id="PS00216">
    <property type="entry name" value="SUGAR_TRANSPORT_1"/>
    <property type="match status" value="1"/>
</dbReference>
<feature type="transmembrane region" description="Helical" evidence="7">
    <location>
        <begin position="28"/>
        <end position="48"/>
    </location>
</feature>
<dbReference type="SUPFAM" id="SSF103473">
    <property type="entry name" value="MFS general substrate transporter"/>
    <property type="match status" value="1"/>
</dbReference>
<dbReference type="Proteomes" id="UP000189177">
    <property type="component" value="Unassembled WGS sequence"/>
</dbReference>
<dbReference type="PROSITE" id="PS50850">
    <property type="entry name" value="MFS"/>
    <property type="match status" value="1"/>
</dbReference>
<dbReference type="PANTHER" id="PTHR23517">
    <property type="entry name" value="RESISTANCE PROTEIN MDTM, PUTATIVE-RELATED-RELATED"/>
    <property type="match status" value="1"/>
</dbReference>
<dbReference type="InterPro" id="IPR005829">
    <property type="entry name" value="Sugar_transporter_CS"/>
</dbReference>
<comment type="caution">
    <text evidence="9">The sequence shown here is derived from an EMBL/GenBank/DDBJ whole genome shotgun (WGS) entry which is preliminary data.</text>
</comment>
<reference evidence="9 10" key="1">
    <citation type="submission" date="2017-02" db="EMBL/GenBank/DDBJ databases">
        <title>Genomic diversity within the haloalkaliphilic genus Thioalkalivibrio.</title>
        <authorList>
            <person name="Ahn A.-C."/>
            <person name="Meier-Kolthoff J."/>
            <person name="Overmars L."/>
            <person name="Richter M."/>
            <person name="Woyke T."/>
            <person name="Sorokin D.Y."/>
            <person name="Muyzer G."/>
        </authorList>
    </citation>
    <scope>NUCLEOTIDE SEQUENCE [LARGE SCALE GENOMIC DNA]</scope>
    <source>
        <strain evidence="9 10">HL17</strain>
    </source>
</reference>
<comment type="subcellular location">
    <subcellularLocation>
        <location evidence="1">Cell membrane</location>
        <topology evidence="1">Multi-pass membrane protein</topology>
    </subcellularLocation>
</comment>
<keyword evidence="10" id="KW-1185">Reference proteome</keyword>
<evidence type="ECO:0000313" key="10">
    <source>
        <dbReference type="Proteomes" id="UP000189177"/>
    </source>
</evidence>
<dbReference type="STRING" id="252474.B1A74_04100"/>
<feature type="transmembrane region" description="Helical" evidence="7">
    <location>
        <begin position="317"/>
        <end position="334"/>
    </location>
</feature>
<accession>A0A1V3A059</accession>
<dbReference type="OrthoDB" id="9810492at2"/>
<feature type="transmembrane region" description="Helical" evidence="7">
    <location>
        <begin position="340"/>
        <end position="364"/>
    </location>
</feature>
<evidence type="ECO:0000256" key="3">
    <source>
        <dbReference type="ARBA" id="ARBA00022475"/>
    </source>
</evidence>
<evidence type="ECO:0000256" key="2">
    <source>
        <dbReference type="ARBA" id="ARBA00022448"/>
    </source>
</evidence>
<sequence length="439" mass="47813">MDKHKAAEAYDHITHGIRENLGQFSQQLIQVFFVGLTIGMMRTVIPALAEEEFGVAEGSFMLLTAFVVAFGIVKGALNFVAGRLSERMGRKNVLLLGWLSAIPIPFMILYAPTWGWIVAATVLLGVNQGLAWSMTQTAKMDITRADERGFTMGMNEFSGYVGVAVAGIVTGYMAAAFGPRVGLLIFGLVVIALAILMTVLLVRETLDWAKAEGARHAAGRNDGPVARYPQNIADSPTTWQVFTLMSWRDRRMAAFSQAGLVEKFVDALVWVFYPVFLYQQGLSLAAIGWVVGIYGFVWGGSQFATGRLSDHIGRMKPIVWGMWICGAGVALTLLGQGVFWWSFAAAVTGFGMALLYPNLSAAVADIAHPNWRGSAIGTYRFWRDLGYGIGALGLGIVAHVGGTVDWGFWFVAIAMFLSGAAVWWWGEETHPRLNPADPQ</sequence>
<proteinExistence type="predicted"/>
<feature type="transmembrane region" description="Helical" evidence="7">
    <location>
        <begin position="385"/>
        <end position="402"/>
    </location>
</feature>
<dbReference type="GO" id="GO:0005886">
    <property type="term" value="C:plasma membrane"/>
    <property type="evidence" value="ECO:0007669"/>
    <property type="project" value="UniProtKB-SubCell"/>
</dbReference>
<evidence type="ECO:0000256" key="7">
    <source>
        <dbReference type="SAM" id="Phobius"/>
    </source>
</evidence>
<keyword evidence="6 7" id="KW-0472">Membrane</keyword>
<protein>
    <submittedName>
        <fullName evidence="9">MFS transporter</fullName>
    </submittedName>
</protein>
<dbReference type="PANTHER" id="PTHR23517:SF3">
    <property type="entry name" value="INTEGRAL MEMBRANE TRANSPORT PROTEIN"/>
    <property type="match status" value="1"/>
</dbReference>
<dbReference type="InterPro" id="IPR036259">
    <property type="entry name" value="MFS_trans_sf"/>
</dbReference>
<dbReference type="InterPro" id="IPR050171">
    <property type="entry name" value="MFS_Transporters"/>
</dbReference>
<keyword evidence="3" id="KW-1003">Cell membrane</keyword>